<dbReference type="Pfam" id="PF07859">
    <property type="entry name" value="Abhydrolase_3"/>
    <property type="match status" value="1"/>
</dbReference>
<dbReference type="AlphaFoldDB" id="A0A1V2TJZ5"/>
<reference evidence="3 4" key="1">
    <citation type="journal article" date="2016" name="Antonie Van Leeuwenhoek">
        <title>Nocardia donostiensis sp. nov., isolated from human respiratory specimens.</title>
        <authorList>
            <person name="Ercibengoa M."/>
            <person name="Bell M."/>
            <person name="Marimon J.M."/>
            <person name="Humrighouse B."/>
            <person name="Klenk H.P."/>
            <person name="Potter G."/>
            <person name="Perez-Trallero E."/>
        </authorList>
    </citation>
    <scope>NUCLEOTIDE SEQUENCE [LARGE SCALE GENOMIC DNA]</scope>
    <source>
        <strain evidence="3 4">X1655</strain>
    </source>
</reference>
<comment type="caution">
    <text evidence="3">The sequence shown here is derived from an EMBL/GenBank/DDBJ whole genome shotgun (WGS) entry which is preliminary data.</text>
</comment>
<dbReference type="Proteomes" id="UP000188836">
    <property type="component" value="Unassembled WGS sequence"/>
</dbReference>
<dbReference type="PANTHER" id="PTHR48081">
    <property type="entry name" value="AB HYDROLASE SUPERFAMILY PROTEIN C4A8.06C"/>
    <property type="match status" value="1"/>
</dbReference>
<sequence length="306" mass="34270">MTSWRARAMIARMLLRRNKRFYADPSAMRHGLPRHQIPSRSHPPRRMLDTHQVTSRVIEGHRVYTITPADGPTSLWHIFHLHGGGFVEAPEPHHWHFAARMVDLLGCTYSLPMYPLAPEHDHETIIPMVEKAFYEVLGDSAPGDRIVFGDSAGGTLALTLARHLRERAQPQPAAFALFSPWIDLATDDPLSLALDARDPELGVTGLKQAGRWYAGERALDDPEISPAFADLTGLAPVMVFIGHRDILLPDARRIKELGDAAGVQVDLREYPGMFHNWIMKNMPEARQATTELLEFLHTISKGGNHS</sequence>
<feature type="domain" description="Alpha/beta hydrolase fold-3" evidence="2">
    <location>
        <begin position="78"/>
        <end position="278"/>
    </location>
</feature>
<dbReference type="PANTHER" id="PTHR48081:SF8">
    <property type="entry name" value="ALPHA_BETA HYDROLASE FOLD-3 DOMAIN-CONTAINING PROTEIN-RELATED"/>
    <property type="match status" value="1"/>
</dbReference>
<dbReference type="SUPFAM" id="SSF53474">
    <property type="entry name" value="alpha/beta-Hydrolases"/>
    <property type="match status" value="1"/>
</dbReference>
<keyword evidence="1" id="KW-0378">Hydrolase</keyword>
<dbReference type="STRING" id="1538463.B0T36_23845"/>
<evidence type="ECO:0000256" key="1">
    <source>
        <dbReference type="ARBA" id="ARBA00022801"/>
    </source>
</evidence>
<dbReference type="InterPro" id="IPR050300">
    <property type="entry name" value="GDXG_lipolytic_enzyme"/>
</dbReference>
<evidence type="ECO:0000313" key="4">
    <source>
        <dbReference type="Proteomes" id="UP000188836"/>
    </source>
</evidence>
<keyword evidence="4" id="KW-1185">Reference proteome</keyword>
<evidence type="ECO:0000313" key="3">
    <source>
        <dbReference type="EMBL" id="ONM49850.1"/>
    </source>
</evidence>
<dbReference type="EMBL" id="MUMY01000003">
    <property type="protein sequence ID" value="ONM49850.1"/>
    <property type="molecule type" value="Genomic_DNA"/>
</dbReference>
<organism evidence="3 4">
    <name type="scientific">Nocardia donostiensis</name>
    <dbReference type="NCBI Taxonomy" id="1538463"/>
    <lineage>
        <taxon>Bacteria</taxon>
        <taxon>Bacillati</taxon>
        <taxon>Actinomycetota</taxon>
        <taxon>Actinomycetes</taxon>
        <taxon>Mycobacteriales</taxon>
        <taxon>Nocardiaceae</taxon>
        <taxon>Nocardia</taxon>
    </lineage>
</organism>
<gene>
    <name evidence="3" type="ORF">B0T46_05515</name>
</gene>
<dbReference type="GO" id="GO:0016787">
    <property type="term" value="F:hydrolase activity"/>
    <property type="evidence" value="ECO:0007669"/>
    <property type="project" value="UniProtKB-KW"/>
</dbReference>
<protein>
    <recommendedName>
        <fullName evidence="2">Alpha/beta hydrolase fold-3 domain-containing protein</fullName>
    </recommendedName>
</protein>
<dbReference type="InterPro" id="IPR013094">
    <property type="entry name" value="AB_hydrolase_3"/>
</dbReference>
<dbReference type="Gene3D" id="3.40.50.1820">
    <property type="entry name" value="alpha/beta hydrolase"/>
    <property type="match status" value="1"/>
</dbReference>
<accession>A0A1V2TJZ5</accession>
<dbReference type="InterPro" id="IPR029058">
    <property type="entry name" value="AB_hydrolase_fold"/>
</dbReference>
<name>A0A1V2TJZ5_9NOCA</name>
<evidence type="ECO:0000259" key="2">
    <source>
        <dbReference type="Pfam" id="PF07859"/>
    </source>
</evidence>
<proteinExistence type="predicted"/>